<protein>
    <submittedName>
        <fullName evidence="2">3',5'-cyclic adenosine monophosphate phosphodiesterase CpdA</fullName>
        <ecNumber evidence="2">3.1.4.17</ecNumber>
    </submittedName>
</protein>
<name>A0A518CKE5_9PLAN</name>
<dbReference type="EMBL" id="CP036281">
    <property type="protein sequence ID" value="QDU79691.1"/>
    <property type="molecule type" value="Genomic_DNA"/>
</dbReference>
<keyword evidence="3" id="KW-1185">Reference proteome</keyword>
<dbReference type="GO" id="GO:0004114">
    <property type="term" value="F:3',5'-cyclic-nucleotide phosphodiesterase activity"/>
    <property type="evidence" value="ECO:0007669"/>
    <property type="project" value="UniProtKB-EC"/>
</dbReference>
<dbReference type="Gene3D" id="3.60.21.10">
    <property type="match status" value="2"/>
</dbReference>
<evidence type="ECO:0000313" key="3">
    <source>
        <dbReference type="Proteomes" id="UP000317178"/>
    </source>
</evidence>
<dbReference type="KEGG" id="plon:Pla110_14050"/>
<gene>
    <name evidence="2" type="primary">cpdA_2</name>
    <name evidence="2" type="ORF">Pla110_14050</name>
</gene>
<dbReference type="PANTHER" id="PTHR16509:SF1">
    <property type="entry name" value="MANGANESE-DEPENDENT ADP-RIBOSE_CDP-ALCOHOL DIPHOSPHATASE"/>
    <property type="match status" value="1"/>
</dbReference>
<dbReference type="RefSeq" id="WP_144994486.1">
    <property type="nucleotide sequence ID" value="NZ_CP036281.1"/>
</dbReference>
<sequence>MNHNRRSFLKNGSLFLLGSQMISKSDLLFGAVSPTVSERTHRIALVTDMHYADKEAAGSRHYRESLDKFDEAAAKYKELKPDFLVELGDIVDAADAVDVELGYLKTINAKLSQVADERHYVLGNHCVYTLTKEEFLGEVGKEKSYYSFDNKDRHFIILDACFRPDGVPYGRKNYDWTSPFIPAAELEWLEADLAATDKPTVVFTHQRLDVDNHYGANNSPAVRKVLEESGKVQAVFQGHSHKNEHVELNGIHYCVLAAMIEGSGAENNSYSTLEIFNDGTLKLNGFRKQKPYQWS</sequence>
<proteinExistence type="predicted"/>
<dbReference type="SUPFAM" id="SSF56300">
    <property type="entry name" value="Metallo-dependent phosphatases"/>
    <property type="match status" value="1"/>
</dbReference>
<dbReference type="OrthoDB" id="211986at2"/>
<dbReference type="EC" id="3.1.4.17" evidence="2"/>
<dbReference type="InterPro" id="IPR029052">
    <property type="entry name" value="Metallo-depent_PP-like"/>
</dbReference>
<dbReference type="AlphaFoldDB" id="A0A518CKE5"/>
<organism evidence="2 3">
    <name type="scientific">Polystyrenella longa</name>
    <dbReference type="NCBI Taxonomy" id="2528007"/>
    <lineage>
        <taxon>Bacteria</taxon>
        <taxon>Pseudomonadati</taxon>
        <taxon>Planctomycetota</taxon>
        <taxon>Planctomycetia</taxon>
        <taxon>Planctomycetales</taxon>
        <taxon>Planctomycetaceae</taxon>
        <taxon>Polystyrenella</taxon>
    </lineage>
</organism>
<keyword evidence="2" id="KW-0378">Hydrolase</keyword>
<feature type="domain" description="Calcineurin-like phosphoesterase" evidence="1">
    <location>
        <begin position="42"/>
        <end position="242"/>
    </location>
</feature>
<evidence type="ECO:0000259" key="1">
    <source>
        <dbReference type="Pfam" id="PF00149"/>
    </source>
</evidence>
<dbReference type="Proteomes" id="UP000317178">
    <property type="component" value="Chromosome"/>
</dbReference>
<evidence type="ECO:0000313" key="2">
    <source>
        <dbReference type="EMBL" id="QDU79691.1"/>
    </source>
</evidence>
<accession>A0A518CKE5</accession>
<dbReference type="InterPro" id="IPR004843">
    <property type="entry name" value="Calcineurin-like_PHP"/>
</dbReference>
<dbReference type="PANTHER" id="PTHR16509">
    <property type="match status" value="1"/>
</dbReference>
<dbReference type="Pfam" id="PF00149">
    <property type="entry name" value="Metallophos"/>
    <property type="match status" value="1"/>
</dbReference>
<reference evidence="2 3" key="1">
    <citation type="submission" date="2019-02" db="EMBL/GenBank/DDBJ databases">
        <title>Deep-cultivation of Planctomycetes and their phenomic and genomic characterization uncovers novel biology.</title>
        <authorList>
            <person name="Wiegand S."/>
            <person name="Jogler M."/>
            <person name="Boedeker C."/>
            <person name="Pinto D."/>
            <person name="Vollmers J."/>
            <person name="Rivas-Marin E."/>
            <person name="Kohn T."/>
            <person name="Peeters S.H."/>
            <person name="Heuer A."/>
            <person name="Rast P."/>
            <person name="Oberbeckmann S."/>
            <person name="Bunk B."/>
            <person name="Jeske O."/>
            <person name="Meyerdierks A."/>
            <person name="Storesund J.E."/>
            <person name="Kallscheuer N."/>
            <person name="Luecker S."/>
            <person name="Lage O.M."/>
            <person name="Pohl T."/>
            <person name="Merkel B.J."/>
            <person name="Hornburger P."/>
            <person name="Mueller R.-W."/>
            <person name="Bruemmer F."/>
            <person name="Labrenz M."/>
            <person name="Spormann A.M."/>
            <person name="Op den Camp H."/>
            <person name="Overmann J."/>
            <person name="Amann R."/>
            <person name="Jetten M.S.M."/>
            <person name="Mascher T."/>
            <person name="Medema M.H."/>
            <person name="Devos D.P."/>
            <person name="Kaster A.-K."/>
            <person name="Ovreas L."/>
            <person name="Rohde M."/>
            <person name="Galperin M.Y."/>
            <person name="Jogler C."/>
        </authorList>
    </citation>
    <scope>NUCLEOTIDE SEQUENCE [LARGE SCALE GENOMIC DNA]</scope>
    <source>
        <strain evidence="2 3">Pla110</strain>
    </source>
</reference>